<evidence type="ECO:0000313" key="9">
    <source>
        <dbReference type="EMBL" id="OMI07567.1"/>
    </source>
</evidence>
<dbReference type="PANTHER" id="PTHR10632">
    <property type="entry name" value="SULFIDE:QUINONE OXIDOREDUCTASE"/>
    <property type="match status" value="1"/>
</dbReference>
<proteinExistence type="predicted"/>
<accession>A0A1R1RN01</accession>
<dbReference type="GO" id="GO:0048038">
    <property type="term" value="F:quinone binding"/>
    <property type="evidence" value="ECO:0007669"/>
    <property type="project" value="UniProtKB-KW"/>
</dbReference>
<dbReference type="GO" id="GO:0071949">
    <property type="term" value="F:FAD binding"/>
    <property type="evidence" value="ECO:0007669"/>
    <property type="project" value="TreeGrafter"/>
</dbReference>
<evidence type="ECO:0000256" key="5">
    <source>
        <dbReference type="ARBA" id="ARBA00022946"/>
    </source>
</evidence>
<keyword evidence="10" id="KW-1185">Reference proteome</keyword>
<evidence type="ECO:0000256" key="1">
    <source>
        <dbReference type="ARBA" id="ARBA00001974"/>
    </source>
</evidence>
<gene>
    <name evidence="9" type="ORF">BW143_06660</name>
</gene>
<evidence type="ECO:0000313" key="10">
    <source>
        <dbReference type="Proteomes" id="UP000187367"/>
    </source>
</evidence>
<keyword evidence="7" id="KW-0472">Membrane</keyword>
<dbReference type="OrthoDB" id="9805710at2"/>
<evidence type="ECO:0000259" key="8">
    <source>
        <dbReference type="Pfam" id="PF07992"/>
    </source>
</evidence>
<dbReference type="Pfam" id="PF07992">
    <property type="entry name" value="Pyr_redox_2"/>
    <property type="match status" value="1"/>
</dbReference>
<feature type="transmembrane region" description="Helical" evidence="7">
    <location>
        <begin position="6"/>
        <end position="26"/>
    </location>
</feature>
<dbReference type="InterPro" id="IPR036188">
    <property type="entry name" value="FAD/NAD-bd_sf"/>
</dbReference>
<organism evidence="9 10">
    <name type="scientific">Bacillus swezeyi</name>
    <dbReference type="NCBI Taxonomy" id="1925020"/>
    <lineage>
        <taxon>Bacteria</taxon>
        <taxon>Bacillati</taxon>
        <taxon>Bacillota</taxon>
        <taxon>Bacilli</taxon>
        <taxon>Bacillales</taxon>
        <taxon>Bacillaceae</taxon>
        <taxon>Bacillus</taxon>
    </lineage>
</organism>
<keyword evidence="5" id="KW-0809">Transit peptide</keyword>
<accession>A0A1R1QSE4</accession>
<dbReference type="FunFam" id="3.50.50.60:FF:000034">
    <property type="entry name" value="sulfide:quinone oxidoreductase, mitochondrial"/>
    <property type="match status" value="1"/>
</dbReference>
<dbReference type="GO" id="GO:0070221">
    <property type="term" value="P:sulfide oxidation, using sulfide:quinone oxidoreductase"/>
    <property type="evidence" value="ECO:0007669"/>
    <property type="project" value="TreeGrafter"/>
</dbReference>
<reference evidence="9 10" key="1">
    <citation type="submission" date="2017-01" db="EMBL/GenBank/DDBJ databases">
        <title>Bacillus phylogenomics.</title>
        <authorList>
            <person name="Dunlap C."/>
        </authorList>
    </citation>
    <scope>NUCLEOTIDE SEQUENCE [LARGE SCALE GENOMIC DNA]</scope>
    <source>
        <strain evidence="9 10">NRRL B-41282</strain>
    </source>
</reference>
<dbReference type="RefSeq" id="WP_076762698.1">
    <property type="nucleotide sequence ID" value="NZ_JARMMH010000001.1"/>
</dbReference>
<keyword evidence="3" id="KW-0874">Quinone</keyword>
<evidence type="ECO:0000256" key="6">
    <source>
        <dbReference type="ARBA" id="ARBA00023002"/>
    </source>
</evidence>
<dbReference type="Proteomes" id="UP000187367">
    <property type="component" value="Unassembled WGS sequence"/>
</dbReference>
<keyword evidence="2" id="KW-0285">Flavoprotein</keyword>
<dbReference type="AlphaFoldDB" id="A0A1R1QSE4"/>
<keyword evidence="6" id="KW-0560">Oxidoreductase</keyword>
<comment type="caution">
    <text evidence="9">The sequence shown here is derived from an EMBL/GenBank/DDBJ whole genome shotgun (WGS) entry which is preliminary data.</text>
</comment>
<dbReference type="PANTHER" id="PTHR10632:SF2">
    <property type="entry name" value="SULFIDE:QUINONE OXIDOREDUCTASE, MITOCHONDRIAL"/>
    <property type="match status" value="1"/>
</dbReference>
<evidence type="ECO:0000256" key="4">
    <source>
        <dbReference type="ARBA" id="ARBA00022827"/>
    </source>
</evidence>
<dbReference type="InterPro" id="IPR015904">
    <property type="entry name" value="Sulphide_quinone_reductase"/>
</dbReference>
<sequence>MARQVHYSVVIVGAGTAGISVAARLVRASKKLKGQIAIIDPQTKHYYQPLWTLVGAGAAKKEESERDLSSLIPAGVDLIGDAVTEFHPKQNALLTKQGTIVSYDYLVVAAGLQINWDGVKGLKDAVGKNGVCSNYSYHTVDSTWENIRNFKGGTAIFTHPDSPVKCGGAPQKIMYLADDYFRKSNVRNQSEIIFASAKTMIFDVAKYANTLNKVVQRKGIHTMYKRNLIEVRADSKEAVFENLETKEQEVLKYDLLHVTPPMKAPELMKESALADEGGWVDVDPYTLQHKQFANVFGIGDCTNLPTSKTGAAIRKQAPVIVQNLISLMNGSSLDAKYDGYTSCPLVTGYNKVVLAEFDYNKVPQETFPFDQSKERLSMYMLKRRLLPVIYWNGMLKGRM</sequence>
<dbReference type="GO" id="GO:0070224">
    <property type="term" value="F:sulfide:quinone oxidoreductase activity"/>
    <property type="evidence" value="ECO:0007669"/>
    <property type="project" value="TreeGrafter"/>
</dbReference>
<protein>
    <submittedName>
        <fullName evidence="9">Pyridine nucleotide-disulfide oxidoreductase</fullName>
    </submittedName>
</protein>
<feature type="domain" description="FAD/NAD(P)-binding" evidence="8">
    <location>
        <begin position="7"/>
        <end position="129"/>
    </location>
</feature>
<evidence type="ECO:0000256" key="2">
    <source>
        <dbReference type="ARBA" id="ARBA00022630"/>
    </source>
</evidence>
<keyword evidence="4" id="KW-0274">FAD</keyword>
<dbReference type="Gene3D" id="3.50.50.60">
    <property type="entry name" value="FAD/NAD(P)-binding domain"/>
    <property type="match status" value="2"/>
</dbReference>
<keyword evidence="7" id="KW-1133">Transmembrane helix</keyword>
<dbReference type="SUPFAM" id="SSF51905">
    <property type="entry name" value="FAD/NAD(P)-binding domain"/>
    <property type="match status" value="2"/>
</dbReference>
<evidence type="ECO:0000256" key="3">
    <source>
        <dbReference type="ARBA" id="ARBA00022719"/>
    </source>
</evidence>
<dbReference type="InterPro" id="IPR023753">
    <property type="entry name" value="FAD/NAD-binding_dom"/>
</dbReference>
<comment type="cofactor">
    <cofactor evidence="1">
        <name>FAD</name>
        <dbReference type="ChEBI" id="CHEBI:57692"/>
    </cofactor>
</comment>
<name>A0A1R1QSE4_9BACI</name>
<evidence type="ECO:0000256" key="7">
    <source>
        <dbReference type="SAM" id="Phobius"/>
    </source>
</evidence>
<keyword evidence="7" id="KW-0812">Transmembrane</keyword>
<dbReference type="EMBL" id="MTJL01000010">
    <property type="protein sequence ID" value="OMI07567.1"/>
    <property type="molecule type" value="Genomic_DNA"/>
</dbReference>